<dbReference type="EMBL" id="JAGEMK010000008">
    <property type="protein sequence ID" value="MBO1752919.1"/>
    <property type="molecule type" value="Genomic_DNA"/>
</dbReference>
<dbReference type="SMART" id="SM00382">
    <property type="entry name" value="AAA"/>
    <property type="match status" value="2"/>
</dbReference>
<dbReference type="Gene3D" id="3.40.50.300">
    <property type="entry name" value="P-loop containing nucleotide triphosphate hydrolases"/>
    <property type="match status" value="2"/>
</dbReference>
<feature type="domain" description="ABC transporter" evidence="3">
    <location>
        <begin position="253"/>
        <end position="469"/>
    </location>
</feature>
<dbReference type="Proteomes" id="UP000664209">
    <property type="component" value="Unassembled WGS sequence"/>
</dbReference>
<comment type="caution">
    <text evidence="4">The sequence shown here is derived from an EMBL/GenBank/DDBJ whole genome shotgun (WGS) entry which is preliminary data.</text>
</comment>
<keyword evidence="5" id="KW-1185">Reference proteome</keyword>
<dbReference type="InterPro" id="IPR015854">
    <property type="entry name" value="ABC_transpr_LolD-like"/>
</dbReference>
<dbReference type="PROSITE" id="PS00211">
    <property type="entry name" value="ABC_TRANSPORTER_1"/>
    <property type="match status" value="1"/>
</dbReference>
<dbReference type="GO" id="GO:0022857">
    <property type="term" value="F:transmembrane transporter activity"/>
    <property type="evidence" value="ECO:0007669"/>
    <property type="project" value="TreeGrafter"/>
</dbReference>
<sequence>MSGLVDVRGLSVATQHGAVILDGVDLELADGTVTGLVGPSGAGKTTLAHALLGHLGPGLRRTAGTVRVAGLDPFTLDGRRALRGRVTGYVPQDPASALNPRHRVLTQLDAADRIAHPGADRRDRARRVAEAARAASLDEHLLRRHPGRLSGGQAQRALLARTLLTEPRLIVLDEPTSGLDPATAHAVGSAFADLPWRPAVLLVSHDLSVITRMADRTFTVAAGRIAPAPKATAPPAVVRAPVCRPDHGQASMLSVTGLTVRRGEARILDDLSLAIAQGEMVAVRGDSGSGKTTLARALAGLAPPAAGQLRLHGRPVGWDASARARTGGPFLAYVGQDARAALNPHEPVHRTLGRARASAARNGRSCGWGPEEVLDRFGLDPAHLERRPDQLSGGQRHRVALARAITAAPAVLLCDESTASLDPATEERVLEALDRYRRERGTPVLLITHRDRVASRADRALTLSEGTLR</sequence>
<dbReference type="InterPro" id="IPR003593">
    <property type="entry name" value="AAA+_ATPase"/>
</dbReference>
<name>A0A939RUQ3_9CELL</name>
<dbReference type="RefSeq" id="WP_208056603.1">
    <property type="nucleotide sequence ID" value="NZ_JAGEMK010000008.1"/>
</dbReference>
<evidence type="ECO:0000313" key="4">
    <source>
        <dbReference type="EMBL" id="MBO1752919.1"/>
    </source>
</evidence>
<protein>
    <submittedName>
        <fullName evidence="4">ABC transporter ATP-binding protein</fullName>
    </submittedName>
</protein>
<dbReference type="GO" id="GO:0005524">
    <property type="term" value="F:ATP binding"/>
    <property type="evidence" value="ECO:0007669"/>
    <property type="project" value="UniProtKB-KW"/>
</dbReference>
<dbReference type="AlphaFoldDB" id="A0A939RUQ3"/>
<accession>A0A939RUQ3</accession>
<dbReference type="PANTHER" id="PTHR24220:SF685">
    <property type="entry name" value="ABC TRANSPORTER RELATED"/>
    <property type="match status" value="1"/>
</dbReference>
<dbReference type="SUPFAM" id="SSF52540">
    <property type="entry name" value="P-loop containing nucleoside triphosphate hydrolases"/>
    <property type="match status" value="2"/>
</dbReference>
<dbReference type="GO" id="GO:0016887">
    <property type="term" value="F:ATP hydrolysis activity"/>
    <property type="evidence" value="ECO:0007669"/>
    <property type="project" value="InterPro"/>
</dbReference>
<evidence type="ECO:0000313" key="5">
    <source>
        <dbReference type="Proteomes" id="UP000664209"/>
    </source>
</evidence>
<proteinExistence type="predicted"/>
<dbReference type="InterPro" id="IPR017871">
    <property type="entry name" value="ABC_transporter-like_CS"/>
</dbReference>
<keyword evidence="1" id="KW-0547">Nucleotide-binding</keyword>
<dbReference type="GO" id="GO:0005886">
    <property type="term" value="C:plasma membrane"/>
    <property type="evidence" value="ECO:0007669"/>
    <property type="project" value="TreeGrafter"/>
</dbReference>
<dbReference type="InterPro" id="IPR027417">
    <property type="entry name" value="P-loop_NTPase"/>
</dbReference>
<dbReference type="InterPro" id="IPR003439">
    <property type="entry name" value="ABC_transporter-like_ATP-bd"/>
</dbReference>
<dbReference type="PANTHER" id="PTHR24220">
    <property type="entry name" value="IMPORT ATP-BINDING PROTEIN"/>
    <property type="match status" value="1"/>
</dbReference>
<reference evidence="4" key="1">
    <citation type="submission" date="2021-03" db="EMBL/GenBank/DDBJ databases">
        <title>Actinotalea soli sp. nov., isolated from soil.</title>
        <authorList>
            <person name="Ping W."/>
            <person name="Zhang J."/>
        </authorList>
    </citation>
    <scope>NUCLEOTIDE SEQUENCE</scope>
    <source>
        <strain evidence="4">BY-33</strain>
    </source>
</reference>
<gene>
    <name evidence="4" type="ORF">J4G33_13990</name>
</gene>
<dbReference type="PROSITE" id="PS50893">
    <property type="entry name" value="ABC_TRANSPORTER_2"/>
    <property type="match status" value="2"/>
</dbReference>
<organism evidence="4 5">
    <name type="scientific">Actinotalea soli</name>
    <dbReference type="NCBI Taxonomy" id="2819234"/>
    <lineage>
        <taxon>Bacteria</taxon>
        <taxon>Bacillati</taxon>
        <taxon>Actinomycetota</taxon>
        <taxon>Actinomycetes</taxon>
        <taxon>Micrococcales</taxon>
        <taxon>Cellulomonadaceae</taxon>
        <taxon>Actinotalea</taxon>
    </lineage>
</organism>
<evidence type="ECO:0000259" key="3">
    <source>
        <dbReference type="PROSITE" id="PS50893"/>
    </source>
</evidence>
<keyword evidence="2 4" id="KW-0067">ATP-binding</keyword>
<evidence type="ECO:0000256" key="2">
    <source>
        <dbReference type="ARBA" id="ARBA00022840"/>
    </source>
</evidence>
<dbReference type="Pfam" id="PF00005">
    <property type="entry name" value="ABC_tran"/>
    <property type="match status" value="2"/>
</dbReference>
<feature type="domain" description="ABC transporter" evidence="3">
    <location>
        <begin position="5"/>
        <end position="247"/>
    </location>
</feature>
<evidence type="ECO:0000256" key="1">
    <source>
        <dbReference type="ARBA" id="ARBA00022741"/>
    </source>
</evidence>